<dbReference type="Proteomes" id="UP001595816">
    <property type="component" value="Unassembled WGS sequence"/>
</dbReference>
<proteinExistence type="predicted"/>
<reference evidence="2" key="1">
    <citation type="journal article" date="2019" name="Int. J. Syst. Evol. Microbiol.">
        <title>The Global Catalogue of Microorganisms (GCM) 10K type strain sequencing project: providing services to taxonomists for standard genome sequencing and annotation.</title>
        <authorList>
            <consortium name="The Broad Institute Genomics Platform"/>
            <consortium name="The Broad Institute Genome Sequencing Center for Infectious Disease"/>
            <person name="Wu L."/>
            <person name="Ma J."/>
        </authorList>
    </citation>
    <scope>NUCLEOTIDE SEQUENCE [LARGE SCALE GENOMIC DNA]</scope>
    <source>
        <strain evidence="2">CGMCC 4.7289</strain>
    </source>
</reference>
<protein>
    <submittedName>
        <fullName evidence="1">Uncharacterized protein</fullName>
    </submittedName>
</protein>
<dbReference type="Gene3D" id="3.50.30.60">
    <property type="entry name" value="LD-carboxypeptidase A C-terminal domain-like"/>
    <property type="match status" value="1"/>
</dbReference>
<evidence type="ECO:0000313" key="2">
    <source>
        <dbReference type="Proteomes" id="UP001595816"/>
    </source>
</evidence>
<evidence type="ECO:0000313" key="1">
    <source>
        <dbReference type="EMBL" id="MFC4135819.1"/>
    </source>
</evidence>
<sequence length="115" mass="12621">MGQIQYSAVVDSLNVRWARAERAWLACAHSHTRSSPRYWSARPSSRPHRCLRPEHGRCSSCRSRDIPDLGNFDFGHAGPNLPMPVGIRVGLDAQQRTLSLLEPAVGPHATAGPVS</sequence>
<keyword evidence="2" id="KW-1185">Reference proteome</keyword>
<dbReference type="SUPFAM" id="SSF141986">
    <property type="entry name" value="LD-carboxypeptidase A C-terminal domain-like"/>
    <property type="match status" value="1"/>
</dbReference>
<organism evidence="1 2">
    <name type="scientific">Hamadaea flava</name>
    <dbReference type="NCBI Taxonomy" id="1742688"/>
    <lineage>
        <taxon>Bacteria</taxon>
        <taxon>Bacillati</taxon>
        <taxon>Actinomycetota</taxon>
        <taxon>Actinomycetes</taxon>
        <taxon>Micromonosporales</taxon>
        <taxon>Micromonosporaceae</taxon>
        <taxon>Hamadaea</taxon>
    </lineage>
</organism>
<dbReference type="EMBL" id="JBHSAY010000026">
    <property type="protein sequence ID" value="MFC4135819.1"/>
    <property type="molecule type" value="Genomic_DNA"/>
</dbReference>
<comment type="caution">
    <text evidence="1">The sequence shown here is derived from an EMBL/GenBank/DDBJ whole genome shotgun (WGS) entry which is preliminary data.</text>
</comment>
<dbReference type="RefSeq" id="WP_253763210.1">
    <property type="nucleotide sequence ID" value="NZ_JAMZDZ010000001.1"/>
</dbReference>
<dbReference type="InterPro" id="IPR027461">
    <property type="entry name" value="Carboxypeptidase_A_C_sf"/>
</dbReference>
<accession>A0ABV8LZS9</accession>
<gene>
    <name evidence="1" type="ORF">ACFOZ4_34855</name>
</gene>
<name>A0ABV8LZS9_9ACTN</name>